<proteinExistence type="predicted"/>
<reference evidence="8 9" key="2">
    <citation type="journal article" date="2014" name="J. Gen. Appl. Microbiol.">
        <title>The early diverging ascomycetous budding yeast Saitoella complicata has three histone deacetylases belonging to the Clr6, Hos2, and Rpd3 lineages.</title>
        <authorList>
            <person name="Nishida H."/>
            <person name="Matsumoto T."/>
            <person name="Kondo S."/>
            <person name="Hamamoto M."/>
            <person name="Yoshikawa H."/>
        </authorList>
    </citation>
    <scope>NUCLEOTIDE SEQUENCE [LARGE SCALE GENOMIC DNA]</scope>
    <source>
        <strain evidence="8 9">NRRL Y-17804</strain>
    </source>
</reference>
<comment type="cofactor">
    <cofactor evidence="1">
        <name>FMN</name>
        <dbReference type="ChEBI" id="CHEBI:58210"/>
    </cofactor>
</comment>
<dbReference type="OrthoDB" id="72788at2759"/>
<name>A0A0E9N9G7_SAICN</name>
<evidence type="ECO:0000256" key="5">
    <source>
        <dbReference type="ARBA" id="ARBA00023002"/>
    </source>
</evidence>
<keyword evidence="3" id="KW-0288">FMN</keyword>
<dbReference type="Proteomes" id="UP000033140">
    <property type="component" value="Unassembled WGS sequence"/>
</dbReference>
<accession>A0A0E9N9G7</accession>
<evidence type="ECO:0000259" key="7">
    <source>
        <dbReference type="Pfam" id="PF00724"/>
    </source>
</evidence>
<organism evidence="8 9">
    <name type="scientific">Saitoella complicata (strain BCRC 22490 / CBS 7301 / JCM 7358 / NBRC 10748 / NRRL Y-17804)</name>
    <dbReference type="NCBI Taxonomy" id="698492"/>
    <lineage>
        <taxon>Eukaryota</taxon>
        <taxon>Fungi</taxon>
        <taxon>Dikarya</taxon>
        <taxon>Ascomycota</taxon>
        <taxon>Taphrinomycotina</taxon>
        <taxon>Taphrinomycotina incertae sedis</taxon>
        <taxon>Saitoella</taxon>
    </lineage>
</organism>
<dbReference type="Gene3D" id="3.20.20.70">
    <property type="entry name" value="Aldolase class I"/>
    <property type="match status" value="1"/>
</dbReference>
<evidence type="ECO:0000256" key="6">
    <source>
        <dbReference type="SAM" id="MobiDB-lite"/>
    </source>
</evidence>
<dbReference type="GO" id="GO:0050661">
    <property type="term" value="F:NADP binding"/>
    <property type="evidence" value="ECO:0007669"/>
    <property type="project" value="InterPro"/>
</dbReference>
<dbReference type="OMA" id="ATWENMA"/>
<dbReference type="RefSeq" id="XP_019027603.1">
    <property type="nucleotide sequence ID" value="XM_019165310.1"/>
</dbReference>
<reference evidence="8 9" key="3">
    <citation type="journal article" date="2015" name="Genome Announc.">
        <title>Draft Genome Sequence of the Archiascomycetous Yeast Saitoella complicata.</title>
        <authorList>
            <person name="Yamauchi K."/>
            <person name="Kondo S."/>
            <person name="Hamamoto M."/>
            <person name="Takahashi Y."/>
            <person name="Ogura Y."/>
            <person name="Hayashi T."/>
            <person name="Nishida H."/>
        </authorList>
    </citation>
    <scope>NUCLEOTIDE SEQUENCE [LARGE SCALE GENOMIC DNA]</scope>
    <source>
        <strain evidence="8 9">NRRL Y-17804</strain>
    </source>
</reference>
<evidence type="ECO:0000256" key="1">
    <source>
        <dbReference type="ARBA" id="ARBA00001917"/>
    </source>
</evidence>
<comment type="caution">
    <text evidence="8">The sequence shown here is derived from an EMBL/GenBank/DDBJ whole genome shotgun (WGS) entry which is preliminary data.</text>
</comment>
<keyword evidence="9" id="KW-1185">Reference proteome</keyword>
<dbReference type="PANTHER" id="PTHR43303:SF4">
    <property type="entry name" value="NADPH DEHYDROGENASE C23G7.10C-RELATED"/>
    <property type="match status" value="1"/>
</dbReference>
<dbReference type="AlphaFoldDB" id="A0A0E9N9G7"/>
<dbReference type="InterPro" id="IPR013785">
    <property type="entry name" value="Aldolase_TIM"/>
</dbReference>
<keyword evidence="4" id="KW-0521">NADP</keyword>
<dbReference type="STRING" id="698492.A0A0E9N9G7"/>
<dbReference type="InterPro" id="IPR044152">
    <property type="entry name" value="YqjM-like"/>
</dbReference>
<dbReference type="InterPro" id="IPR001155">
    <property type="entry name" value="OxRdtase_FMN_N"/>
</dbReference>
<sequence>MATSNNHVAVAQQISTVFPKARQPTVGKAIDEQQDGLFAPLKIKDVELKNRVMIPPMCMYSAVDGVPNTFHLGHYTGIATRGAGLIIAEASGVSAEGRITPSCCGIWNEEQEKAWKGIVDAVHAIGDAKIGLQIAHAGRKASTYELFDPVVNGTSTAPRSEGGWAEGPNEVISSTNKKFQDDYPEPIAMQQKDIDRIVKAFADSAVRADRAGFDVVEIHMAHGYLAHQFYSPLSNDRTDAYGGSFEGRVRFPLEIAKAVRAVWPENKPLFARLSCSDWVEEGGWTIEDSVKLSELLMKEGVDLIDCSSGGASPDQKIKSAFNAYQVPFSKQIRDEVKGIKTAAVGGITNAEDADSYVRDGSADLVAIGRGILGMPNWVLDAAKELKVTVPTAPQYVYGAGGKSKRRLAKEAREAEAKKLEDNHGAVQEVTA</sequence>
<protein>
    <recommendedName>
        <fullName evidence="7">NADH:flavin oxidoreductase/NADH oxidase N-terminal domain-containing protein</fullName>
    </recommendedName>
</protein>
<feature type="compositionally biased region" description="Basic and acidic residues" evidence="6">
    <location>
        <begin position="408"/>
        <end position="423"/>
    </location>
</feature>
<evidence type="ECO:0000256" key="4">
    <source>
        <dbReference type="ARBA" id="ARBA00022857"/>
    </source>
</evidence>
<evidence type="ECO:0000313" key="8">
    <source>
        <dbReference type="EMBL" id="GAO46532.1"/>
    </source>
</evidence>
<feature type="domain" description="NADH:flavin oxidoreductase/NADH oxidase N-terminal" evidence="7">
    <location>
        <begin position="37"/>
        <end position="385"/>
    </location>
</feature>
<dbReference type="CDD" id="cd02932">
    <property type="entry name" value="OYE_YqiM_FMN"/>
    <property type="match status" value="1"/>
</dbReference>
<dbReference type="GO" id="GO:0010181">
    <property type="term" value="F:FMN binding"/>
    <property type="evidence" value="ECO:0007669"/>
    <property type="project" value="InterPro"/>
</dbReference>
<reference evidence="8 9" key="1">
    <citation type="journal article" date="2011" name="J. Gen. Appl. Microbiol.">
        <title>Draft genome sequencing of the enigmatic yeast Saitoella complicata.</title>
        <authorList>
            <person name="Nishida H."/>
            <person name="Hamamoto M."/>
            <person name="Sugiyama J."/>
        </authorList>
    </citation>
    <scope>NUCLEOTIDE SEQUENCE [LARGE SCALE GENOMIC DNA]</scope>
    <source>
        <strain evidence="8 9">NRRL Y-17804</strain>
    </source>
</reference>
<keyword evidence="5" id="KW-0560">Oxidoreductase</keyword>
<dbReference type="Pfam" id="PF00724">
    <property type="entry name" value="Oxidored_FMN"/>
    <property type="match status" value="1"/>
</dbReference>
<gene>
    <name evidence="8" type="ORF">G7K_0762-t1</name>
</gene>
<keyword evidence="2" id="KW-0285">Flavoprotein</keyword>
<dbReference type="EMBL" id="BACD03000004">
    <property type="protein sequence ID" value="GAO46532.1"/>
    <property type="molecule type" value="Genomic_DNA"/>
</dbReference>
<dbReference type="GO" id="GO:0003959">
    <property type="term" value="F:NADPH dehydrogenase activity"/>
    <property type="evidence" value="ECO:0007669"/>
    <property type="project" value="InterPro"/>
</dbReference>
<dbReference type="PANTHER" id="PTHR43303">
    <property type="entry name" value="NADPH DEHYDROGENASE C23G7.10C-RELATED"/>
    <property type="match status" value="1"/>
</dbReference>
<evidence type="ECO:0000256" key="3">
    <source>
        <dbReference type="ARBA" id="ARBA00022643"/>
    </source>
</evidence>
<dbReference type="SUPFAM" id="SSF51395">
    <property type="entry name" value="FMN-linked oxidoreductases"/>
    <property type="match status" value="1"/>
</dbReference>
<feature type="region of interest" description="Disordered" evidence="6">
    <location>
        <begin position="408"/>
        <end position="431"/>
    </location>
</feature>
<evidence type="ECO:0000313" key="9">
    <source>
        <dbReference type="Proteomes" id="UP000033140"/>
    </source>
</evidence>
<evidence type="ECO:0000256" key="2">
    <source>
        <dbReference type="ARBA" id="ARBA00022630"/>
    </source>
</evidence>